<organism evidence="2 3">
    <name type="scientific">Faecalicatena fissicatena</name>
    <dbReference type="NCBI Taxonomy" id="290055"/>
    <lineage>
        <taxon>Bacteria</taxon>
        <taxon>Bacillati</taxon>
        <taxon>Bacillota</taxon>
        <taxon>Clostridia</taxon>
        <taxon>Lachnospirales</taxon>
        <taxon>Lachnospiraceae</taxon>
        <taxon>Faecalicatena</taxon>
    </lineage>
</organism>
<protein>
    <submittedName>
        <fullName evidence="2">VOC family protein</fullName>
    </submittedName>
</protein>
<evidence type="ECO:0000259" key="1">
    <source>
        <dbReference type="PROSITE" id="PS51819"/>
    </source>
</evidence>
<gene>
    <name evidence="2" type="ORF">H7U36_08715</name>
</gene>
<dbReference type="InterPro" id="IPR037523">
    <property type="entry name" value="VOC_core"/>
</dbReference>
<dbReference type="InterPro" id="IPR029068">
    <property type="entry name" value="Glyas_Bleomycin-R_OHBP_Dase"/>
</dbReference>
<dbReference type="Gene3D" id="3.10.180.10">
    <property type="entry name" value="2,3-Dihydroxybiphenyl 1,2-Dioxygenase, domain 1"/>
    <property type="match status" value="1"/>
</dbReference>
<dbReference type="EMBL" id="JACLYY010000007">
    <property type="protein sequence ID" value="MBM6738176.1"/>
    <property type="molecule type" value="Genomic_DNA"/>
</dbReference>
<dbReference type="Proteomes" id="UP000716906">
    <property type="component" value="Unassembled WGS sequence"/>
</dbReference>
<proteinExistence type="predicted"/>
<dbReference type="RefSeq" id="WP_205156028.1">
    <property type="nucleotide sequence ID" value="NZ_JACLYY010000007.1"/>
</dbReference>
<accession>A0ABS2E963</accession>
<sequence length="126" mass="14449">MRLKNVLIAVRDLEQAKKFYRELFGLEVALDGDENVMLTEGLVLQDKKVWEACLGEEIISHNNAAELYFEERDLEGLVEKLKAYGEEIRYADRLRELPGGQKLLRFYDPDGHLIEVRTPAEGEAAL</sequence>
<keyword evidence="3" id="KW-1185">Reference proteome</keyword>
<feature type="domain" description="VOC" evidence="1">
    <location>
        <begin position="2"/>
        <end position="119"/>
    </location>
</feature>
<dbReference type="SUPFAM" id="SSF54593">
    <property type="entry name" value="Glyoxalase/Bleomycin resistance protein/Dihydroxybiphenyl dioxygenase"/>
    <property type="match status" value="1"/>
</dbReference>
<comment type="caution">
    <text evidence="2">The sequence shown here is derived from an EMBL/GenBank/DDBJ whole genome shotgun (WGS) entry which is preliminary data.</text>
</comment>
<dbReference type="PROSITE" id="PS51819">
    <property type="entry name" value="VOC"/>
    <property type="match status" value="1"/>
</dbReference>
<reference evidence="2 3" key="1">
    <citation type="journal article" date="2021" name="Sci. Rep.">
        <title>The distribution of antibiotic resistance genes in chicken gut microbiota commensals.</title>
        <authorList>
            <person name="Juricova H."/>
            <person name="Matiasovicova J."/>
            <person name="Kubasova T."/>
            <person name="Cejkova D."/>
            <person name="Rychlik I."/>
        </authorList>
    </citation>
    <scope>NUCLEOTIDE SEQUENCE [LARGE SCALE GENOMIC DNA]</scope>
    <source>
        <strain evidence="2 3">An773</strain>
    </source>
</reference>
<evidence type="ECO:0000313" key="3">
    <source>
        <dbReference type="Proteomes" id="UP000716906"/>
    </source>
</evidence>
<dbReference type="Pfam" id="PF12681">
    <property type="entry name" value="Glyoxalase_2"/>
    <property type="match status" value="1"/>
</dbReference>
<dbReference type="InterPro" id="IPR025870">
    <property type="entry name" value="Glyoxalase-like_dom"/>
</dbReference>
<name>A0ABS2E963_9FIRM</name>
<evidence type="ECO:0000313" key="2">
    <source>
        <dbReference type="EMBL" id="MBM6738176.1"/>
    </source>
</evidence>